<sequence length="249" mass="27713">MPANIYSTYADKYKKQTSAEALFFHSSLHNYVKGLRVLLPDKGLEFSDNSYVGTDPAGFFYYDDLDTAKAANKYVSDSTTNPKDGQPVAWVKFYKDNTLVAEFLGDDYFNVVSSAGMVGYTHSGQWKESSAESYVEAHLRKDANSSYVTLDISKAIKRKGTMTTSNSDLQASSILDIKGHFHYDNLDNVSNGTYVSYTNDRLVFYNNDNTGTAFTGYFIPNGRDDSQTILGIYGSTELTLSGTKWDITN</sequence>
<evidence type="ECO:0000313" key="1">
    <source>
        <dbReference type="EMBL" id="KAJ7204974.1"/>
    </source>
</evidence>
<name>A0AAD6Y8A4_9AGAR</name>
<comment type="caution">
    <text evidence="1">The sequence shown here is derived from an EMBL/GenBank/DDBJ whole genome shotgun (WGS) entry which is preliminary data.</text>
</comment>
<gene>
    <name evidence="1" type="ORF">GGX14DRAFT_569124</name>
</gene>
<accession>A0AAD6Y8A4</accession>
<evidence type="ECO:0000313" key="2">
    <source>
        <dbReference type="Proteomes" id="UP001219525"/>
    </source>
</evidence>
<reference evidence="1" key="1">
    <citation type="submission" date="2023-03" db="EMBL/GenBank/DDBJ databases">
        <title>Massive genome expansion in bonnet fungi (Mycena s.s.) driven by repeated elements and novel gene families across ecological guilds.</title>
        <authorList>
            <consortium name="Lawrence Berkeley National Laboratory"/>
            <person name="Harder C.B."/>
            <person name="Miyauchi S."/>
            <person name="Viragh M."/>
            <person name="Kuo A."/>
            <person name="Thoen E."/>
            <person name="Andreopoulos B."/>
            <person name="Lu D."/>
            <person name="Skrede I."/>
            <person name="Drula E."/>
            <person name="Henrissat B."/>
            <person name="Morin E."/>
            <person name="Kohler A."/>
            <person name="Barry K."/>
            <person name="LaButti K."/>
            <person name="Morin E."/>
            <person name="Salamov A."/>
            <person name="Lipzen A."/>
            <person name="Mereny Z."/>
            <person name="Hegedus B."/>
            <person name="Baldrian P."/>
            <person name="Stursova M."/>
            <person name="Weitz H."/>
            <person name="Taylor A."/>
            <person name="Grigoriev I.V."/>
            <person name="Nagy L.G."/>
            <person name="Martin F."/>
            <person name="Kauserud H."/>
        </authorList>
    </citation>
    <scope>NUCLEOTIDE SEQUENCE</scope>
    <source>
        <strain evidence="1">9144</strain>
    </source>
</reference>
<organism evidence="1 2">
    <name type="scientific">Mycena pura</name>
    <dbReference type="NCBI Taxonomy" id="153505"/>
    <lineage>
        <taxon>Eukaryota</taxon>
        <taxon>Fungi</taxon>
        <taxon>Dikarya</taxon>
        <taxon>Basidiomycota</taxon>
        <taxon>Agaricomycotina</taxon>
        <taxon>Agaricomycetes</taxon>
        <taxon>Agaricomycetidae</taxon>
        <taxon>Agaricales</taxon>
        <taxon>Marasmiineae</taxon>
        <taxon>Mycenaceae</taxon>
        <taxon>Mycena</taxon>
    </lineage>
</organism>
<dbReference type="Proteomes" id="UP001219525">
    <property type="component" value="Unassembled WGS sequence"/>
</dbReference>
<dbReference type="EMBL" id="JARJCW010000045">
    <property type="protein sequence ID" value="KAJ7204974.1"/>
    <property type="molecule type" value="Genomic_DNA"/>
</dbReference>
<protein>
    <submittedName>
        <fullName evidence="1">Uncharacterized protein</fullName>
    </submittedName>
</protein>
<dbReference type="AlphaFoldDB" id="A0AAD6Y8A4"/>
<proteinExistence type="predicted"/>
<keyword evidence="2" id="KW-1185">Reference proteome</keyword>